<dbReference type="SUPFAM" id="SSF54862">
    <property type="entry name" value="4Fe-4S ferredoxins"/>
    <property type="match status" value="1"/>
</dbReference>
<dbReference type="Gene3D" id="1.10.1060.10">
    <property type="entry name" value="Alpha-helical ferredoxin"/>
    <property type="match status" value="1"/>
</dbReference>
<evidence type="ECO:0000256" key="5">
    <source>
        <dbReference type="ARBA" id="ARBA00023014"/>
    </source>
</evidence>
<dbReference type="PROSITE" id="PS00198">
    <property type="entry name" value="4FE4S_FER_1"/>
    <property type="match status" value="1"/>
</dbReference>
<keyword evidence="5 6" id="KW-0411">Iron-sulfur</keyword>
<protein>
    <recommendedName>
        <fullName evidence="6">Glycolate oxidase iron-sulfur subunit</fullName>
        <ecNumber evidence="6">1.1.99.14</ecNumber>
    </recommendedName>
</protein>
<name>A0AAU8LUJ8_9BACT</name>
<evidence type="ECO:0000313" key="8">
    <source>
        <dbReference type="EMBL" id="XCN72871.1"/>
    </source>
</evidence>
<dbReference type="GO" id="GO:0051539">
    <property type="term" value="F:4 iron, 4 sulfur cluster binding"/>
    <property type="evidence" value="ECO:0007669"/>
    <property type="project" value="UniProtKB-UniRule"/>
</dbReference>
<dbReference type="KEGG" id="eaj:Q3M24_21725"/>
<keyword evidence="1 6" id="KW-0004">4Fe-4S</keyword>
<sequence length="416" mass="45549">MAAAIAGAGEIRCAKCGACAVVCPVYRVDGREVLTARGKMHLLNSQLSNRPTNIFTDLFSRCLLCGACKQVCPRGLPITELISQARSTFPPLYGPNSLKKALFRKTLSHPSLLEGLVKAGINLRHLPALPSSSGLRLKLGLVEKRERKVERVPLSLEQKKEVRQKKQQTPSFSYFTGCFARHLQPSIIDATQELLSFCDINNAFPAHIPTEQHCCGLAAWSAGDMEQARSLAQKNIQAFAGSSNPIITSCASCSAHLLSYPKLFTEDDPWHAKTVTFAKRVREFTSFFADALPYSVQDNAPKKKVYYHAPCHLRFKDKGMSTPRALLKKAGVSVLEPEKSPLCCGQGGLFRIASPELSAQIFEKSSKQALADAPDCITTTCSGCLMQFQEGMARQGQKVQVIHMAVMLADCLKKCS</sequence>
<dbReference type="PANTHER" id="PTHR32479:SF20">
    <property type="entry name" value="GLYCOLATE OXIDASE IRON-SULFUR SUBUNIT"/>
    <property type="match status" value="1"/>
</dbReference>
<evidence type="ECO:0000259" key="7">
    <source>
        <dbReference type="PROSITE" id="PS51379"/>
    </source>
</evidence>
<keyword evidence="3" id="KW-0677">Repeat</keyword>
<keyword evidence="6" id="KW-0813">Transport</keyword>
<dbReference type="PANTHER" id="PTHR32479">
    <property type="entry name" value="GLYCOLATE OXIDASE IRON-SULFUR SUBUNIT"/>
    <property type="match status" value="1"/>
</dbReference>
<evidence type="ECO:0000256" key="2">
    <source>
        <dbReference type="ARBA" id="ARBA00022723"/>
    </source>
</evidence>
<comment type="cofactor">
    <cofactor evidence="6">
        <name>[4Fe-4S] cluster</name>
        <dbReference type="ChEBI" id="CHEBI:49883"/>
    </cofactor>
    <text evidence="6">Binds 2 [4Fe-4S] clusters.</text>
</comment>
<dbReference type="InterPro" id="IPR012257">
    <property type="entry name" value="Glc_ox_4Fe-4S"/>
</dbReference>
<evidence type="ECO:0000256" key="4">
    <source>
        <dbReference type="ARBA" id="ARBA00023004"/>
    </source>
</evidence>
<dbReference type="GO" id="GO:0046872">
    <property type="term" value="F:metal ion binding"/>
    <property type="evidence" value="ECO:0007669"/>
    <property type="project" value="UniProtKB-UniRule"/>
</dbReference>
<feature type="domain" description="4Fe-4S ferredoxin-type" evidence="7">
    <location>
        <begin position="52"/>
        <end position="82"/>
    </location>
</feature>
<dbReference type="InterPro" id="IPR009051">
    <property type="entry name" value="Helical_ferredxn"/>
</dbReference>
<feature type="domain" description="4Fe-4S ferredoxin-type" evidence="7">
    <location>
        <begin position="1"/>
        <end position="33"/>
    </location>
</feature>
<dbReference type="EC" id="1.1.99.14" evidence="6"/>
<reference evidence="8" key="2">
    <citation type="submission" date="2024-06" db="EMBL/GenBank/DDBJ databases">
        <authorList>
            <person name="Plum-Jensen L.E."/>
            <person name="Schramm A."/>
            <person name="Marshall I.P.G."/>
        </authorList>
    </citation>
    <scope>NUCLEOTIDE SEQUENCE</scope>
    <source>
        <strain evidence="8">Rat1</strain>
    </source>
</reference>
<comment type="catalytic activity">
    <reaction evidence="6">
        <text>(R)-lactate + A = pyruvate + AH2</text>
        <dbReference type="Rhea" id="RHEA:15089"/>
        <dbReference type="ChEBI" id="CHEBI:13193"/>
        <dbReference type="ChEBI" id="CHEBI:15361"/>
        <dbReference type="ChEBI" id="CHEBI:16004"/>
        <dbReference type="ChEBI" id="CHEBI:17499"/>
    </reaction>
</comment>
<proteinExistence type="predicted"/>
<dbReference type="InterPro" id="IPR017900">
    <property type="entry name" value="4Fe4S_Fe_S_CS"/>
</dbReference>
<dbReference type="PROSITE" id="PS51379">
    <property type="entry name" value="4FE4S_FER_2"/>
    <property type="match status" value="2"/>
</dbReference>
<reference evidence="8" key="1">
    <citation type="journal article" date="2024" name="Syst. Appl. Microbiol.">
        <title>First single-strain enrichments of Electrothrix cable bacteria, description of E. aestuarii sp. nov. and E. rattekaaiensis sp. nov., and proposal of a cable bacteria taxonomy following the rules of the SeqCode.</title>
        <authorList>
            <person name="Plum-Jensen L.E."/>
            <person name="Schramm A."/>
            <person name="Marshall I.P.G."/>
        </authorList>
    </citation>
    <scope>NUCLEOTIDE SEQUENCE</scope>
    <source>
        <strain evidence="8">Rat1</strain>
    </source>
</reference>
<dbReference type="InterPro" id="IPR017896">
    <property type="entry name" value="4Fe4S_Fe-S-bd"/>
</dbReference>
<dbReference type="PIRSF" id="PIRSF000139">
    <property type="entry name" value="Glc_ox_4Fe-4S"/>
    <property type="match status" value="1"/>
</dbReference>
<dbReference type="InterPro" id="IPR004017">
    <property type="entry name" value="Cys_rich_dom"/>
</dbReference>
<comment type="catalytic activity">
    <reaction evidence="6">
        <text>glycolate + A = glyoxylate + AH2</text>
        <dbReference type="Rhea" id="RHEA:21264"/>
        <dbReference type="ChEBI" id="CHEBI:13193"/>
        <dbReference type="ChEBI" id="CHEBI:17499"/>
        <dbReference type="ChEBI" id="CHEBI:29805"/>
        <dbReference type="ChEBI" id="CHEBI:36655"/>
        <dbReference type="EC" id="1.1.99.14"/>
    </reaction>
</comment>
<dbReference type="Pfam" id="PF13183">
    <property type="entry name" value="Fer4_8"/>
    <property type="match status" value="1"/>
</dbReference>
<keyword evidence="2 6" id="KW-0479">Metal-binding</keyword>
<dbReference type="AlphaFoldDB" id="A0AAU8LUJ8"/>
<organism evidence="8">
    <name type="scientific">Candidatus Electrothrix aestuarii</name>
    <dbReference type="NCBI Taxonomy" id="3062594"/>
    <lineage>
        <taxon>Bacteria</taxon>
        <taxon>Pseudomonadati</taxon>
        <taxon>Thermodesulfobacteriota</taxon>
        <taxon>Desulfobulbia</taxon>
        <taxon>Desulfobulbales</taxon>
        <taxon>Desulfobulbaceae</taxon>
        <taxon>Candidatus Electrothrix</taxon>
    </lineage>
</organism>
<accession>A0AAU8LUJ8</accession>
<comment type="function">
    <text evidence="6">Component of a complex that catalyzes the oxidation of glycolate to glyoxylate.</text>
</comment>
<evidence type="ECO:0000256" key="6">
    <source>
        <dbReference type="PIRNR" id="PIRNR000139"/>
    </source>
</evidence>
<keyword evidence="4 6" id="KW-0408">Iron</keyword>
<dbReference type="GO" id="GO:0019154">
    <property type="term" value="F:glycolate dehydrogenase activity"/>
    <property type="evidence" value="ECO:0007669"/>
    <property type="project" value="UniProtKB-EC"/>
</dbReference>
<evidence type="ECO:0000256" key="1">
    <source>
        <dbReference type="ARBA" id="ARBA00022485"/>
    </source>
</evidence>
<dbReference type="Pfam" id="PF02754">
    <property type="entry name" value="CCG"/>
    <property type="match status" value="2"/>
</dbReference>
<evidence type="ECO:0000256" key="3">
    <source>
        <dbReference type="ARBA" id="ARBA00022737"/>
    </source>
</evidence>
<keyword evidence="6" id="KW-0249">Electron transport</keyword>
<gene>
    <name evidence="8" type="ORF">Q3M24_21725</name>
</gene>
<dbReference type="EMBL" id="CP159373">
    <property type="protein sequence ID" value="XCN72871.1"/>
    <property type="molecule type" value="Genomic_DNA"/>
</dbReference>